<evidence type="ECO:0000313" key="2">
    <source>
        <dbReference type="Proteomes" id="UP001597301"/>
    </source>
</evidence>
<evidence type="ECO:0000313" key="1">
    <source>
        <dbReference type="EMBL" id="MFD1708125.1"/>
    </source>
</evidence>
<proteinExistence type="predicted"/>
<gene>
    <name evidence="1" type="ORF">ACFSCZ_15490</name>
</gene>
<dbReference type="EMBL" id="JBHUEO010000058">
    <property type="protein sequence ID" value="MFD1708125.1"/>
    <property type="molecule type" value="Genomic_DNA"/>
</dbReference>
<keyword evidence="2" id="KW-1185">Reference proteome</keyword>
<comment type="caution">
    <text evidence="1">The sequence shown here is derived from an EMBL/GenBank/DDBJ whole genome shotgun (WGS) entry which is preliminary data.</text>
</comment>
<accession>A0ABW4KJD5</accession>
<reference evidence="2" key="1">
    <citation type="journal article" date="2019" name="Int. J. Syst. Evol. Microbiol.">
        <title>The Global Catalogue of Microorganisms (GCM) 10K type strain sequencing project: providing services to taxonomists for standard genome sequencing and annotation.</title>
        <authorList>
            <consortium name="The Broad Institute Genomics Platform"/>
            <consortium name="The Broad Institute Genome Sequencing Center for Infectious Disease"/>
            <person name="Wu L."/>
            <person name="Ma J."/>
        </authorList>
    </citation>
    <scope>NUCLEOTIDE SEQUENCE [LARGE SCALE GENOMIC DNA]</scope>
    <source>
        <strain evidence="2">CGMCC 1.12295</strain>
    </source>
</reference>
<protein>
    <submittedName>
        <fullName evidence="1">YaaL family protein</fullName>
    </submittedName>
</protein>
<dbReference type="Proteomes" id="UP001597301">
    <property type="component" value="Unassembled WGS sequence"/>
</dbReference>
<name>A0ABW4KJD5_9BACI</name>
<dbReference type="RefSeq" id="WP_380775073.1">
    <property type="nucleotide sequence ID" value="NZ_JBHUEO010000058.1"/>
</dbReference>
<dbReference type="InterPro" id="IPR019644">
    <property type="entry name" value="DUF2508"/>
</dbReference>
<organism evidence="1 2">
    <name type="scientific">Siminovitchia sediminis</name>
    <dbReference type="NCBI Taxonomy" id="1274353"/>
    <lineage>
        <taxon>Bacteria</taxon>
        <taxon>Bacillati</taxon>
        <taxon>Bacillota</taxon>
        <taxon>Bacilli</taxon>
        <taxon>Bacillales</taxon>
        <taxon>Bacillaceae</taxon>
        <taxon>Siminovitchia</taxon>
    </lineage>
</organism>
<dbReference type="Pfam" id="PF10704">
    <property type="entry name" value="DUF2508"/>
    <property type="match status" value="1"/>
</dbReference>
<sequence length="71" mass="8872">MFKKHKLQKEFDHRLIDLLEKKKREWDEQKHLLRLSYEPQDELQYRTLMAKSKYLFLLKEARKRNISIKGL</sequence>